<sequence>MSRKRRRWPGGPFVNFVSSCDRLTTAISPTSSDILASRTPLNPTSFWPPRTVAVTSNGPLRLSPRPSR</sequence>
<dbReference type="PROSITE" id="PS51257">
    <property type="entry name" value="PROKAR_LIPOPROTEIN"/>
    <property type="match status" value="1"/>
</dbReference>
<dbReference type="Proteomes" id="UP000052008">
    <property type="component" value="Unassembled WGS sequence"/>
</dbReference>
<proteinExistence type="predicted"/>
<dbReference type="STRING" id="1703770.AMJ39_03165"/>
<protein>
    <submittedName>
        <fullName evidence="2">Uncharacterized protein</fullName>
    </submittedName>
</protein>
<dbReference type="EMBL" id="LIZS01000012">
    <property type="protein sequence ID" value="KPJ53801.1"/>
    <property type="molecule type" value="Genomic_DNA"/>
</dbReference>
<accession>A0A0S7WV63</accession>
<feature type="region of interest" description="Disordered" evidence="1">
    <location>
        <begin position="49"/>
        <end position="68"/>
    </location>
</feature>
<comment type="caution">
    <text evidence="2">The sequence shown here is derived from an EMBL/GenBank/DDBJ whole genome shotgun (WGS) entry which is preliminary data.</text>
</comment>
<gene>
    <name evidence="2" type="ORF">AMJ39_03165</name>
</gene>
<reference evidence="2 3" key="1">
    <citation type="journal article" date="2015" name="Microbiome">
        <title>Genomic resolution of linkages in carbon, nitrogen, and sulfur cycling among widespread estuary sediment bacteria.</title>
        <authorList>
            <person name="Baker B.J."/>
            <person name="Lazar C.S."/>
            <person name="Teske A.P."/>
            <person name="Dick G.J."/>
        </authorList>
    </citation>
    <scope>NUCLEOTIDE SEQUENCE [LARGE SCALE GENOMIC DNA]</scope>
    <source>
        <strain evidence="2">DG_24</strain>
    </source>
</reference>
<dbReference type="AlphaFoldDB" id="A0A0S7WV63"/>
<name>A0A0S7WV63_UNCT6</name>
<organism evidence="2 3">
    <name type="scientific">candidate division TA06 bacterium DG_24</name>
    <dbReference type="NCBI Taxonomy" id="1703770"/>
    <lineage>
        <taxon>Bacteria</taxon>
        <taxon>Bacteria division TA06</taxon>
    </lineage>
</organism>
<evidence type="ECO:0000313" key="3">
    <source>
        <dbReference type="Proteomes" id="UP000052008"/>
    </source>
</evidence>
<evidence type="ECO:0000313" key="2">
    <source>
        <dbReference type="EMBL" id="KPJ53801.1"/>
    </source>
</evidence>
<evidence type="ECO:0000256" key="1">
    <source>
        <dbReference type="SAM" id="MobiDB-lite"/>
    </source>
</evidence>